<proteinExistence type="inferred from homology"/>
<dbReference type="Gene3D" id="2.60.40.420">
    <property type="entry name" value="Cupredoxins - blue copper proteins"/>
    <property type="match status" value="3"/>
</dbReference>
<feature type="domain" description="Plastocyanin-like" evidence="11">
    <location>
        <begin position="78"/>
        <end position="139"/>
    </location>
</feature>
<dbReference type="InterPro" id="IPR006311">
    <property type="entry name" value="TAT_signal"/>
</dbReference>
<sequence>MRVSRRALLGAGLGLAGGAVLGTAGCADDPAGQTARVFRSDRPLPERFVVPLTTPPVKRPTARDGTATRYTVVQRPAQVEILPGVLTDVWGYDGLFPGPTLRARRGERVVVTHHNDLPVPTVVHLHGGHTPAASDGFPTDLVLPAGPAATSRTGHGGMPHGAGDVRRGTREHVYPGDQPAATLWYHDHRMDFTAPQVWRGLAGFHLVSDDVEDALPLPHGERDVPLMIMDRSFGADGELRYPSLDASLAGPPGVSADHTSGVLGDVLLVNGRPWPVLAVAAARYRLRLLNASNARRYDLALDPVPPQGPAFVQVASDGGLLAAPVAHDHVPLAPAERYEVLVDFGAYPVGTEVTLTNALGTGPTDAVMRFRVVRRAREDSTVPARLAAVPTLRPRRDAPRRTWRFARGRTGTGHWLINDALFDPARTDATVRLGDIEVWRFASDLHHPVHVHLAPFQVLSRGGRDPGAFDVGWKDTLDLRPGEHADVAVRFPAHPGRYLVHCHNLEHEDMGMMATFATVA</sequence>
<dbReference type="InterPro" id="IPR008972">
    <property type="entry name" value="Cupredoxin"/>
</dbReference>
<dbReference type="InterPro" id="IPR011707">
    <property type="entry name" value="Cu-oxidase-like_N"/>
</dbReference>
<feature type="domain" description="Plastocyanin-like" evidence="10">
    <location>
        <begin position="412"/>
        <end position="518"/>
    </location>
</feature>
<evidence type="ECO:0000259" key="10">
    <source>
        <dbReference type="Pfam" id="PF07731"/>
    </source>
</evidence>
<dbReference type="PROSITE" id="PS51318">
    <property type="entry name" value="TAT"/>
    <property type="match status" value="1"/>
</dbReference>
<evidence type="ECO:0000256" key="6">
    <source>
        <dbReference type="ARBA" id="ARBA00041027"/>
    </source>
</evidence>
<dbReference type="RefSeq" id="WP_091411349.1">
    <property type="nucleotide sequence ID" value="NZ_LT629749.1"/>
</dbReference>
<dbReference type="GO" id="GO:0016491">
    <property type="term" value="F:oxidoreductase activity"/>
    <property type="evidence" value="ECO:0007669"/>
    <property type="project" value="UniProtKB-KW"/>
</dbReference>
<dbReference type="STRING" id="546871.SAMN04488543_1346"/>
<keyword evidence="4" id="KW-0560">Oxidoreductase</keyword>
<dbReference type="PANTHER" id="PTHR48267">
    <property type="entry name" value="CUPREDOXIN SUPERFAMILY PROTEIN"/>
    <property type="match status" value="1"/>
</dbReference>
<accession>A0A1H1QKV7</accession>
<dbReference type="SUPFAM" id="SSF49503">
    <property type="entry name" value="Cupredoxins"/>
    <property type="match status" value="3"/>
</dbReference>
<dbReference type="InterPro" id="IPR033138">
    <property type="entry name" value="Cu_oxidase_CS"/>
</dbReference>
<dbReference type="PANTHER" id="PTHR48267:SF1">
    <property type="entry name" value="BILIRUBIN OXIDASE"/>
    <property type="match status" value="1"/>
</dbReference>
<dbReference type="EC" id="1.16.3.4" evidence="5"/>
<evidence type="ECO:0000256" key="5">
    <source>
        <dbReference type="ARBA" id="ARBA00038978"/>
    </source>
</evidence>
<dbReference type="Pfam" id="PF07731">
    <property type="entry name" value="Cu-oxidase_2"/>
    <property type="match status" value="1"/>
</dbReference>
<evidence type="ECO:0000256" key="4">
    <source>
        <dbReference type="ARBA" id="ARBA00023002"/>
    </source>
</evidence>
<dbReference type="AlphaFoldDB" id="A0A1H1QKV7"/>
<name>A0A1H1QKV7_9ACTN</name>
<comment type="similarity">
    <text evidence="1">Belongs to the multicopper oxidase family.</text>
</comment>
<dbReference type="OrthoDB" id="345021at2"/>
<keyword evidence="13" id="KW-1185">Reference proteome</keyword>
<dbReference type="InterPro" id="IPR002355">
    <property type="entry name" value="Cu_oxidase_Cu_BS"/>
</dbReference>
<dbReference type="InterPro" id="IPR045087">
    <property type="entry name" value="Cu-oxidase_fam"/>
</dbReference>
<comment type="subunit">
    <text evidence="2">Monomer.</text>
</comment>
<dbReference type="PROSITE" id="PS00080">
    <property type="entry name" value="MULTICOPPER_OXIDASE2"/>
    <property type="match status" value="1"/>
</dbReference>
<dbReference type="InterPro" id="IPR011706">
    <property type="entry name" value="Cu-oxidase_C"/>
</dbReference>
<dbReference type="PROSITE" id="PS51257">
    <property type="entry name" value="PROKAR_LIPOPROTEIN"/>
    <property type="match status" value="1"/>
</dbReference>
<evidence type="ECO:0000256" key="3">
    <source>
        <dbReference type="ARBA" id="ARBA00022723"/>
    </source>
</evidence>
<dbReference type="GO" id="GO:0005507">
    <property type="term" value="F:copper ion binding"/>
    <property type="evidence" value="ECO:0007669"/>
    <property type="project" value="InterPro"/>
</dbReference>
<organism evidence="12 13">
    <name type="scientific">Friedmanniella luteola</name>
    <dbReference type="NCBI Taxonomy" id="546871"/>
    <lineage>
        <taxon>Bacteria</taxon>
        <taxon>Bacillati</taxon>
        <taxon>Actinomycetota</taxon>
        <taxon>Actinomycetes</taxon>
        <taxon>Propionibacteriales</taxon>
        <taxon>Nocardioidaceae</taxon>
        <taxon>Friedmanniella</taxon>
    </lineage>
</organism>
<evidence type="ECO:0000256" key="7">
    <source>
        <dbReference type="ARBA" id="ARBA00042896"/>
    </source>
</evidence>
<keyword evidence="3" id="KW-0479">Metal-binding</keyword>
<evidence type="ECO:0000313" key="13">
    <source>
        <dbReference type="Proteomes" id="UP000199092"/>
    </source>
</evidence>
<dbReference type="EMBL" id="LT629749">
    <property type="protein sequence ID" value="SDS23967.1"/>
    <property type="molecule type" value="Genomic_DNA"/>
</dbReference>
<evidence type="ECO:0000259" key="11">
    <source>
        <dbReference type="Pfam" id="PF07732"/>
    </source>
</evidence>
<dbReference type="CDD" id="cd14448">
    <property type="entry name" value="CuRO_2_BOD_CotA_like"/>
    <property type="match status" value="1"/>
</dbReference>
<reference evidence="12 13" key="1">
    <citation type="submission" date="2016-10" db="EMBL/GenBank/DDBJ databases">
        <authorList>
            <person name="de Groot N.N."/>
        </authorList>
    </citation>
    <scope>NUCLEOTIDE SEQUENCE [LARGE SCALE GENOMIC DNA]</scope>
    <source>
        <strain evidence="12 13">DSM 21741</strain>
    </source>
</reference>
<keyword evidence="12" id="KW-0946">Virion</keyword>
<evidence type="ECO:0000256" key="9">
    <source>
        <dbReference type="ARBA" id="ARBA00048092"/>
    </source>
</evidence>
<protein>
    <recommendedName>
        <fullName evidence="6">Multicopper oxidase CueO</fullName>
        <ecNumber evidence="5">1.16.3.4</ecNumber>
    </recommendedName>
    <alternativeName>
        <fullName evidence="7">Copper efflux oxidase</fullName>
    </alternativeName>
    <alternativeName>
        <fullName evidence="8">Cuprous oxidase</fullName>
    </alternativeName>
</protein>
<evidence type="ECO:0000256" key="1">
    <source>
        <dbReference type="ARBA" id="ARBA00010609"/>
    </source>
</evidence>
<dbReference type="Proteomes" id="UP000199092">
    <property type="component" value="Chromosome I"/>
</dbReference>
<dbReference type="Pfam" id="PF07732">
    <property type="entry name" value="Cu-oxidase_3"/>
    <property type="match status" value="1"/>
</dbReference>
<keyword evidence="12" id="KW-0167">Capsid protein</keyword>
<evidence type="ECO:0000256" key="8">
    <source>
        <dbReference type="ARBA" id="ARBA00043090"/>
    </source>
</evidence>
<gene>
    <name evidence="12" type="ORF">SAMN04488543_1346</name>
</gene>
<evidence type="ECO:0000256" key="2">
    <source>
        <dbReference type="ARBA" id="ARBA00011245"/>
    </source>
</evidence>
<dbReference type="PROSITE" id="PS00079">
    <property type="entry name" value="MULTICOPPER_OXIDASE1"/>
    <property type="match status" value="1"/>
</dbReference>
<evidence type="ECO:0000313" key="12">
    <source>
        <dbReference type="EMBL" id="SDS23967.1"/>
    </source>
</evidence>
<comment type="catalytic activity">
    <reaction evidence="9">
        <text>4 Cu(+) + O2 + 4 H(+) = 4 Cu(2+) + 2 H2O</text>
        <dbReference type="Rhea" id="RHEA:30083"/>
        <dbReference type="ChEBI" id="CHEBI:15377"/>
        <dbReference type="ChEBI" id="CHEBI:15378"/>
        <dbReference type="ChEBI" id="CHEBI:15379"/>
        <dbReference type="ChEBI" id="CHEBI:29036"/>
        <dbReference type="ChEBI" id="CHEBI:49552"/>
        <dbReference type="EC" id="1.16.3.4"/>
    </reaction>
    <physiologicalReaction direction="left-to-right" evidence="9">
        <dbReference type="Rhea" id="RHEA:30084"/>
    </physiologicalReaction>
</comment>